<dbReference type="EMBL" id="CBMG010003606">
    <property type="protein sequence ID" value="CEG03966.1"/>
    <property type="molecule type" value="Genomic_DNA"/>
</dbReference>
<protein>
    <submittedName>
        <fullName evidence="1">WGS project CBMG000000000 data, contig CS5907-c003634</fullName>
    </submittedName>
</protein>
<gene>
    <name evidence="1" type="ORF">BN851_0148330</name>
</gene>
<name>A0A090N560_9HYPO</name>
<dbReference type="AlphaFoldDB" id="A0A090N560"/>
<organism evidence="1">
    <name type="scientific">Fusarium acuminatum CS5907</name>
    <dbReference type="NCBI Taxonomy" id="1318461"/>
    <lineage>
        <taxon>Eukaryota</taxon>
        <taxon>Fungi</taxon>
        <taxon>Dikarya</taxon>
        <taxon>Ascomycota</taxon>
        <taxon>Pezizomycotina</taxon>
        <taxon>Sordariomycetes</taxon>
        <taxon>Hypocreomycetidae</taxon>
        <taxon>Hypocreales</taxon>
        <taxon>Nectriaceae</taxon>
        <taxon>Fusarium</taxon>
        <taxon>Fusarium tricinctum species complex</taxon>
    </lineage>
</organism>
<comment type="caution">
    <text evidence="1">The sequence shown here is derived from an EMBL/GenBank/DDBJ whole genome shotgun (WGS) entry which is preliminary data.</text>
</comment>
<reference evidence="1" key="1">
    <citation type="submission" date="2013-05" db="EMBL/GenBank/DDBJ databases">
        <title>Draft genome sequences of six wheat associated Fusarium spp. isolates.</title>
        <authorList>
            <person name="Moolhuijzen P.M."/>
            <person name="Manners J.M."/>
            <person name="Wilcox S."/>
            <person name="Bellgard M.I."/>
            <person name="Gardiner D.M."/>
        </authorList>
    </citation>
    <scope>NUCLEOTIDE SEQUENCE</scope>
    <source>
        <strain evidence="1">CS5907</strain>
    </source>
</reference>
<evidence type="ECO:0000313" key="1">
    <source>
        <dbReference type="EMBL" id="CEG03966.1"/>
    </source>
</evidence>
<proteinExistence type="predicted"/>
<accession>A0A090N560</accession>
<sequence>MRFFKSIHDDDEQAFESEANGSIQNVNDKWEAEAWLIRCGWPRHLEGINPNRLRALLQPIGDDEPVLQRMWEVFEQVLDDAYNATVRECYPGINGARCMGAIQIPVAAVIMHLEAI</sequence>